<name>A0A392VW60_9FABA</name>
<evidence type="ECO:0000313" key="2">
    <source>
        <dbReference type="EMBL" id="MCI92177.1"/>
    </source>
</evidence>
<feature type="compositionally biased region" description="Polar residues" evidence="1">
    <location>
        <begin position="1"/>
        <end position="14"/>
    </location>
</feature>
<feature type="compositionally biased region" description="Polar residues" evidence="1">
    <location>
        <begin position="31"/>
        <end position="40"/>
    </location>
</feature>
<accession>A0A392VW60</accession>
<dbReference type="EMBL" id="LXQA011293079">
    <property type="protein sequence ID" value="MCI92177.1"/>
    <property type="molecule type" value="Genomic_DNA"/>
</dbReference>
<evidence type="ECO:0000313" key="3">
    <source>
        <dbReference type="Proteomes" id="UP000265520"/>
    </source>
</evidence>
<dbReference type="Proteomes" id="UP000265520">
    <property type="component" value="Unassembled WGS sequence"/>
</dbReference>
<feature type="non-terminal residue" evidence="2">
    <location>
        <position position="55"/>
    </location>
</feature>
<feature type="region of interest" description="Disordered" evidence="1">
    <location>
        <begin position="1"/>
        <end position="44"/>
    </location>
</feature>
<reference evidence="2 3" key="1">
    <citation type="journal article" date="2018" name="Front. Plant Sci.">
        <title>Red Clover (Trifolium pratense) and Zigzag Clover (T. medium) - A Picture of Genomic Similarities and Differences.</title>
        <authorList>
            <person name="Dluhosova J."/>
            <person name="Istvanek J."/>
            <person name="Nedelnik J."/>
            <person name="Repkova J."/>
        </authorList>
    </citation>
    <scope>NUCLEOTIDE SEQUENCE [LARGE SCALE GENOMIC DNA]</scope>
    <source>
        <strain evidence="3">cv. 10/8</strain>
        <tissue evidence="2">Leaf</tissue>
    </source>
</reference>
<evidence type="ECO:0000256" key="1">
    <source>
        <dbReference type="SAM" id="MobiDB-lite"/>
    </source>
</evidence>
<feature type="compositionally biased region" description="Low complexity" evidence="1">
    <location>
        <begin position="15"/>
        <end position="24"/>
    </location>
</feature>
<sequence length="55" mass="5433">MSSNTVTTGNPVINGSTAAATIGSSGTGGSNLRQNRNTAGMKTDIAWNHGVAIDG</sequence>
<keyword evidence="3" id="KW-1185">Reference proteome</keyword>
<protein>
    <submittedName>
        <fullName evidence="2">Uncharacterized protein</fullName>
    </submittedName>
</protein>
<comment type="caution">
    <text evidence="2">The sequence shown here is derived from an EMBL/GenBank/DDBJ whole genome shotgun (WGS) entry which is preliminary data.</text>
</comment>
<proteinExistence type="predicted"/>
<organism evidence="2 3">
    <name type="scientific">Trifolium medium</name>
    <dbReference type="NCBI Taxonomy" id="97028"/>
    <lineage>
        <taxon>Eukaryota</taxon>
        <taxon>Viridiplantae</taxon>
        <taxon>Streptophyta</taxon>
        <taxon>Embryophyta</taxon>
        <taxon>Tracheophyta</taxon>
        <taxon>Spermatophyta</taxon>
        <taxon>Magnoliopsida</taxon>
        <taxon>eudicotyledons</taxon>
        <taxon>Gunneridae</taxon>
        <taxon>Pentapetalae</taxon>
        <taxon>rosids</taxon>
        <taxon>fabids</taxon>
        <taxon>Fabales</taxon>
        <taxon>Fabaceae</taxon>
        <taxon>Papilionoideae</taxon>
        <taxon>50 kb inversion clade</taxon>
        <taxon>NPAAA clade</taxon>
        <taxon>Hologalegina</taxon>
        <taxon>IRL clade</taxon>
        <taxon>Trifolieae</taxon>
        <taxon>Trifolium</taxon>
    </lineage>
</organism>
<dbReference type="AlphaFoldDB" id="A0A392VW60"/>